<dbReference type="EMBL" id="JACHKZ010000031">
    <property type="protein sequence ID" value="MBB6579512.1"/>
    <property type="molecule type" value="Genomic_DNA"/>
</dbReference>
<proteinExistence type="predicted"/>
<dbReference type="RefSeq" id="WP_184710936.1">
    <property type="nucleotide sequence ID" value="NZ_JACHKZ010000031.1"/>
</dbReference>
<accession>A0ABR6RKC6</accession>
<evidence type="ECO:0000313" key="1">
    <source>
        <dbReference type="EMBL" id="MBB6579512.1"/>
    </source>
</evidence>
<evidence type="ECO:0000313" key="2">
    <source>
        <dbReference type="Proteomes" id="UP000562492"/>
    </source>
</evidence>
<protein>
    <submittedName>
        <fullName evidence="1">Uncharacterized protein YdcH (DUF465 family)</fullName>
    </submittedName>
</protein>
<sequence>MFPEFRDEISRLKTDDAHFARLFHRHNTLDQEIKNIEAGLLPVGHGVVETLKKEKLHLKDELYVILRKTREA</sequence>
<keyword evidence="2" id="KW-1185">Reference proteome</keyword>
<dbReference type="Pfam" id="PF04325">
    <property type="entry name" value="DUF465"/>
    <property type="match status" value="1"/>
</dbReference>
<reference evidence="1 2" key="1">
    <citation type="submission" date="2020-08" db="EMBL/GenBank/DDBJ databases">
        <title>Functional genomics of gut bacteria from endangered species of beetles.</title>
        <authorList>
            <person name="Carlos-Shanley C."/>
        </authorList>
    </citation>
    <scope>NUCLEOTIDE SEQUENCE [LARGE SCALE GENOMIC DNA]</scope>
    <source>
        <strain evidence="1 2">S00124</strain>
    </source>
</reference>
<dbReference type="Gene3D" id="6.10.280.50">
    <property type="match status" value="1"/>
</dbReference>
<dbReference type="InterPro" id="IPR038444">
    <property type="entry name" value="DUF465_sf"/>
</dbReference>
<gene>
    <name evidence="1" type="ORF">HNP33_003625</name>
</gene>
<dbReference type="Proteomes" id="UP000562492">
    <property type="component" value="Unassembled WGS sequence"/>
</dbReference>
<comment type="caution">
    <text evidence="1">The sequence shown here is derived from an EMBL/GenBank/DDBJ whole genome shotgun (WGS) entry which is preliminary data.</text>
</comment>
<dbReference type="InterPro" id="IPR007420">
    <property type="entry name" value="DUF465"/>
</dbReference>
<name>A0ABR6RKC6_9BURK</name>
<organism evidence="1 2">
    <name type="scientific">Comamonas odontotermitis</name>
    <dbReference type="NCBI Taxonomy" id="379895"/>
    <lineage>
        <taxon>Bacteria</taxon>
        <taxon>Pseudomonadati</taxon>
        <taxon>Pseudomonadota</taxon>
        <taxon>Betaproteobacteria</taxon>
        <taxon>Burkholderiales</taxon>
        <taxon>Comamonadaceae</taxon>
        <taxon>Comamonas</taxon>
    </lineage>
</organism>